<gene>
    <name evidence="1" type="ORF">DWZ11_08120</name>
</gene>
<feature type="non-terminal residue" evidence="1">
    <location>
        <position position="1"/>
    </location>
</feature>
<proteinExistence type="predicted"/>
<dbReference type="Proteomes" id="UP000284662">
    <property type="component" value="Unassembled WGS sequence"/>
</dbReference>
<dbReference type="EMBL" id="QRST01000016">
    <property type="protein sequence ID" value="RGQ04249.1"/>
    <property type="molecule type" value="Genomic_DNA"/>
</dbReference>
<comment type="caution">
    <text evidence="1">The sequence shown here is derived from an EMBL/GenBank/DDBJ whole genome shotgun (WGS) entry which is preliminary data.</text>
</comment>
<evidence type="ECO:0000313" key="2">
    <source>
        <dbReference type="Proteomes" id="UP000284662"/>
    </source>
</evidence>
<sequence length="21" mass="2400">DRDVNAAINIRYEGLRILNIA</sequence>
<dbReference type="AlphaFoldDB" id="A0A411ZN50"/>
<organism evidence="1 2">
    <name type="scientific">Megamonas rupellensis</name>
    <dbReference type="NCBI Taxonomy" id="491921"/>
    <lineage>
        <taxon>Bacteria</taxon>
        <taxon>Bacillati</taxon>
        <taxon>Bacillota</taxon>
        <taxon>Negativicutes</taxon>
        <taxon>Selenomonadales</taxon>
        <taxon>Selenomonadaceae</taxon>
        <taxon>Megamonas</taxon>
    </lineage>
</organism>
<protein>
    <submittedName>
        <fullName evidence="1">Amidase</fullName>
    </submittedName>
</protein>
<evidence type="ECO:0000313" key="1">
    <source>
        <dbReference type="EMBL" id="RGQ04249.1"/>
    </source>
</evidence>
<reference evidence="1 2" key="1">
    <citation type="submission" date="2018-08" db="EMBL/GenBank/DDBJ databases">
        <title>A genome reference for cultivated species of the human gut microbiota.</title>
        <authorList>
            <person name="Zou Y."/>
            <person name="Xue W."/>
            <person name="Luo G."/>
        </authorList>
    </citation>
    <scope>NUCLEOTIDE SEQUENCE [LARGE SCALE GENOMIC DNA]</scope>
    <source>
        <strain evidence="1 2">AF29-2</strain>
    </source>
</reference>
<accession>A0A411ZN50</accession>
<name>A0A411ZN50_9FIRM</name>